<keyword evidence="1" id="KW-0472">Membrane</keyword>
<protein>
    <submittedName>
        <fullName evidence="2">Uncharacterized protein</fullName>
    </submittedName>
</protein>
<dbReference type="RefSeq" id="WP_289267104.1">
    <property type="nucleotide sequence ID" value="NZ_OX365700.1"/>
</dbReference>
<reference evidence="2" key="1">
    <citation type="submission" date="2022-10" db="EMBL/GenBank/DDBJ databases">
        <authorList>
            <person name="Koch H."/>
        </authorList>
    </citation>
    <scope>NUCLEOTIDE SEQUENCE</scope>
    <source>
        <strain evidence="2">DNF</strain>
    </source>
</reference>
<feature type="transmembrane region" description="Helical" evidence="1">
    <location>
        <begin position="35"/>
        <end position="54"/>
    </location>
</feature>
<evidence type="ECO:0000313" key="3">
    <source>
        <dbReference type="Proteomes" id="UP001179121"/>
    </source>
</evidence>
<keyword evidence="1" id="KW-0812">Transmembrane</keyword>
<name>A0AA86MW26_9BACT</name>
<dbReference type="KEGG" id="nti:DNFV4_00528"/>
<sequence length="83" mass="9258">MSMSMAREWIIFALCLGAGGHVALGVILHEPSWWPWSSAGFSGLLIGLGIYVLVQMSRILWRIRQGKRESPIDDEGENDYLAP</sequence>
<keyword evidence="1" id="KW-1133">Transmembrane helix</keyword>
<proteinExistence type="predicted"/>
<dbReference type="EMBL" id="OX365700">
    <property type="protein sequence ID" value="CAI4030104.1"/>
    <property type="molecule type" value="Genomic_DNA"/>
</dbReference>
<evidence type="ECO:0000313" key="2">
    <source>
        <dbReference type="EMBL" id="CAI4030104.1"/>
    </source>
</evidence>
<evidence type="ECO:0000256" key="1">
    <source>
        <dbReference type="SAM" id="Phobius"/>
    </source>
</evidence>
<dbReference type="AlphaFoldDB" id="A0AA86MW26"/>
<accession>A0AA86MW26</accession>
<keyword evidence="3" id="KW-1185">Reference proteome</keyword>
<organism evidence="2 3">
    <name type="scientific">Nitrospira tepida</name>
    <dbReference type="NCBI Taxonomy" id="2973512"/>
    <lineage>
        <taxon>Bacteria</taxon>
        <taxon>Pseudomonadati</taxon>
        <taxon>Nitrospirota</taxon>
        <taxon>Nitrospiria</taxon>
        <taxon>Nitrospirales</taxon>
        <taxon>Nitrospiraceae</taxon>
        <taxon>Nitrospira</taxon>
    </lineage>
</organism>
<gene>
    <name evidence="2" type="ORF">DNFV4_00528</name>
</gene>
<dbReference type="Proteomes" id="UP001179121">
    <property type="component" value="Chromosome"/>
</dbReference>